<proteinExistence type="predicted"/>
<reference evidence="4 5" key="2">
    <citation type="submission" date="2024-05" db="EMBL/GenBank/DDBJ databases">
        <authorList>
            <person name="Chen Y."/>
            <person name="Shah S."/>
            <person name="Dougan E. K."/>
            <person name="Thang M."/>
            <person name="Chan C."/>
        </authorList>
    </citation>
    <scope>NUCLEOTIDE SEQUENCE [LARGE SCALE GENOMIC DNA]</scope>
</reference>
<dbReference type="EMBL" id="CAMXCT030003913">
    <property type="protein sequence ID" value="CAL4794202.1"/>
    <property type="molecule type" value="Genomic_DNA"/>
</dbReference>
<dbReference type="EMBL" id="CAMXCT020003913">
    <property type="protein sequence ID" value="CAL1160265.1"/>
    <property type="molecule type" value="Genomic_DNA"/>
</dbReference>
<organism evidence="3">
    <name type="scientific">Cladocopium goreaui</name>
    <dbReference type="NCBI Taxonomy" id="2562237"/>
    <lineage>
        <taxon>Eukaryota</taxon>
        <taxon>Sar</taxon>
        <taxon>Alveolata</taxon>
        <taxon>Dinophyceae</taxon>
        <taxon>Suessiales</taxon>
        <taxon>Symbiodiniaceae</taxon>
        <taxon>Cladocopium</taxon>
    </lineage>
</organism>
<evidence type="ECO:0000313" key="2">
    <source>
        <dbReference type="EMBL" id="CAI4002999.1"/>
    </source>
</evidence>
<sequence length="347" mass="38423">MIDRSWSWARSHGLVRENSVHGEEEARLVLVDSFHNENERGEMRNLRGEGEVEDADGALLDSEGLVDPAVEGGDTAHDPSDPKTEQAAAAAAAAASGNSKLRDCSFICQSCTWNRMAKEIEKLVKSLNDKYDALSQKQADYLSMDTSQSLETKKKDLMALFAEITKDDVTLNNYISRSKNIKAPASSTSTPPPRTKPAKSSKGKKEKALALPNRKQKPEACSAGCLGDFPDGLVDLHQVQMRMTWPTLFYRHSYTTRLLATLMPANWYAKKDATISGIFLEALANDLTRLFESGVTCVSGEMVTWYAGYIACKGDWPWLRKAYSLSTGFRSSRICHLCEGTEPQRIL</sequence>
<dbReference type="EMBL" id="CAMXCT010003913">
    <property type="protein sequence ID" value="CAI4006890.1"/>
    <property type="molecule type" value="Genomic_DNA"/>
</dbReference>
<evidence type="ECO:0000313" key="3">
    <source>
        <dbReference type="EMBL" id="CAI4006890.1"/>
    </source>
</evidence>
<evidence type="ECO:0000256" key="1">
    <source>
        <dbReference type="SAM" id="MobiDB-lite"/>
    </source>
</evidence>
<dbReference type="EMBL" id="CAMXCT020003199">
    <property type="protein sequence ID" value="CAL1156374.1"/>
    <property type="molecule type" value="Genomic_DNA"/>
</dbReference>
<gene>
    <name evidence="2" type="ORF">C1SCF055_LOCUS28902</name>
    <name evidence="3" type="ORF">C1SCF055_LOCUS32489</name>
</gene>
<evidence type="ECO:0000313" key="4">
    <source>
        <dbReference type="EMBL" id="CAL4790311.1"/>
    </source>
</evidence>
<evidence type="ECO:0000313" key="5">
    <source>
        <dbReference type="Proteomes" id="UP001152797"/>
    </source>
</evidence>
<accession>A0A9P1DAR9</accession>
<dbReference type="AlphaFoldDB" id="A0A9P1DAR9"/>
<feature type="compositionally biased region" description="Basic residues" evidence="1">
    <location>
        <begin position="196"/>
        <end position="205"/>
    </location>
</feature>
<keyword evidence="5" id="KW-1185">Reference proteome</keyword>
<name>A0A9P1DAR9_9DINO</name>
<dbReference type="Proteomes" id="UP001152797">
    <property type="component" value="Unassembled WGS sequence"/>
</dbReference>
<reference evidence="3" key="1">
    <citation type="submission" date="2022-10" db="EMBL/GenBank/DDBJ databases">
        <authorList>
            <person name="Chen Y."/>
            <person name="Dougan E. K."/>
            <person name="Chan C."/>
            <person name="Rhodes N."/>
            <person name="Thang M."/>
        </authorList>
    </citation>
    <scope>NUCLEOTIDE SEQUENCE</scope>
</reference>
<feature type="region of interest" description="Disordered" evidence="1">
    <location>
        <begin position="65"/>
        <end position="85"/>
    </location>
</feature>
<feature type="compositionally biased region" description="Basic and acidic residues" evidence="1">
    <location>
        <begin position="74"/>
        <end position="84"/>
    </location>
</feature>
<dbReference type="EMBL" id="CAMXCT010003199">
    <property type="protein sequence ID" value="CAI4002999.1"/>
    <property type="molecule type" value="Genomic_DNA"/>
</dbReference>
<dbReference type="EMBL" id="CAMXCT030003199">
    <property type="protein sequence ID" value="CAL4790311.1"/>
    <property type="molecule type" value="Genomic_DNA"/>
</dbReference>
<protein>
    <submittedName>
        <fullName evidence="3">Uncharacterized protein</fullName>
    </submittedName>
</protein>
<comment type="caution">
    <text evidence="3">The sequence shown here is derived from an EMBL/GenBank/DDBJ whole genome shotgun (WGS) entry which is preliminary data.</text>
</comment>
<feature type="region of interest" description="Disordered" evidence="1">
    <location>
        <begin position="182"/>
        <end position="213"/>
    </location>
</feature>